<dbReference type="AlphaFoldDB" id="A0A1I0C7B1"/>
<dbReference type="SUPFAM" id="SSF53335">
    <property type="entry name" value="S-adenosyl-L-methionine-dependent methyltransferases"/>
    <property type="match status" value="1"/>
</dbReference>
<dbReference type="PROSITE" id="PS01131">
    <property type="entry name" value="RRNA_A_DIMETH"/>
    <property type="match status" value="1"/>
</dbReference>
<keyword evidence="1" id="KW-0949">S-adenosyl-L-methionine</keyword>
<dbReference type="Gene3D" id="3.20.20.80">
    <property type="entry name" value="Glycosidases"/>
    <property type="match status" value="1"/>
</dbReference>
<sequence length="722" mass="83488">MVEDTRHKYEYEVDLDSETASAFVMEMVGRNKNVLEIGPGPGAITRILQSVGKCRVTGVELDEEAIRKLKPYCSKIIQADLNTIDWAQLLTEIGRFEVVVAADVLEHLYDPWMVLQKMVAFLNPQGYLVISLPHAGHAGIMSSLINGDLEYREYGLLDRTHIRFFGLKNIESLFAQADLKIIEARYVIKSPEETELASSWSQLSFPTRDVIMHSAYSRIYQVVVKAAPLHHPADAVPLVPPVPRFIRKRSSTSNPNVLAIRLEEASSQADDKRLGDNPQNAAVTQSIQPSRNLPTDPRLIAFYLPQFHPTAENDRWWGKGFTEWTNVTKAEPLFEGHLQPHLPTDFGFYDLRLRQTRREQIKVAKQYGVDGFCYHYYWFSGKRILNLPVDDMLADPESDMPFCLCWANENWTRRWDGADQEVLIAQEYLPDDDLNFIKSLVPFFQDKRYIRVNGKPYFIVYRPQHLPEPAKTATIWREYCRSIGLGEIHISAALTHGNEDYRQFGFDSGVEFPPHNLRIANINDQVEFHEMFIGNLMQFASIAQFHLDKVYDNVRVFKTVFPSWDNTARTKERALVVLNGTPENYEYWLASTIDQVKQTGKSDELVFINAWNEWAEGCHLEPDRWFGHRFLQATLNAKTGMRRFAAFPHLGIPDKIKIHVASTETEEQKPLRPPFWQEISSTIKYHLRLKIDDLKLIVNRRPWLRFLLLPFVRTARTLRVRI</sequence>
<gene>
    <name evidence="3" type="ORF">SAMN05216412_103301</name>
</gene>
<dbReference type="EMBL" id="FOHI01000003">
    <property type="protein sequence ID" value="SET14966.1"/>
    <property type="molecule type" value="Genomic_DNA"/>
</dbReference>
<name>A0A1I0C7B1_9PROT</name>
<evidence type="ECO:0000256" key="2">
    <source>
        <dbReference type="SAM" id="MobiDB-lite"/>
    </source>
</evidence>
<keyword evidence="3" id="KW-0808">Transferase</keyword>
<evidence type="ECO:0000313" key="4">
    <source>
        <dbReference type="Proteomes" id="UP000183339"/>
    </source>
</evidence>
<dbReference type="PANTHER" id="PTHR41244:SF1">
    <property type="entry name" value="GLYCOSYLTRANSFERASE"/>
    <property type="match status" value="1"/>
</dbReference>
<feature type="region of interest" description="Disordered" evidence="2">
    <location>
        <begin position="268"/>
        <end position="290"/>
    </location>
</feature>
<dbReference type="InterPro" id="IPR032719">
    <property type="entry name" value="WbsX"/>
</dbReference>
<dbReference type="PANTHER" id="PTHR41244">
    <property type="entry name" value="RHAMNAN SYNTHESIS F"/>
    <property type="match status" value="1"/>
</dbReference>
<dbReference type="Proteomes" id="UP000183339">
    <property type="component" value="Unassembled WGS sequence"/>
</dbReference>
<protein>
    <submittedName>
        <fullName evidence="3">Methyltransferase domain-containing protein</fullName>
    </submittedName>
</protein>
<dbReference type="CDD" id="cd11579">
    <property type="entry name" value="Glyco_tran_WbsX"/>
    <property type="match status" value="1"/>
</dbReference>
<reference evidence="3 4" key="1">
    <citation type="submission" date="2016-10" db="EMBL/GenBank/DDBJ databases">
        <authorList>
            <person name="de Groot N.N."/>
        </authorList>
    </citation>
    <scope>NUCLEOTIDE SEQUENCE [LARGE SCALE GENOMIC DNA]</scope>
    <source>
        <strain evidence="3 4">Nl7</strain>
    </source>
</reference>
<dbReference type="CDD" id="cd02440">
    <property type="entry name" value="AdoMet_MTases"/>
    <property type="match status" value="1"/>
</dbReference>
<proteinExistence type="predicted"/>
<evidence type="ECO:0000256" key="1">
    <source>
        <dbReference type="ARBA" id="ARBA00022691"/>
    </source>
</evidence>
<dbReference type="GO" id="GO:0000179">
    <property type="term" value="F:rRNA (adenine-N6,N6-)-dimethyltransferase activity"/>
    <property type="evidence" value="ECO:0007669"/>
    <property type="project" value="InterPro"/>
</dbReference>
<dbReference type="Gene3D" id="3.40.50.150">
    <property type="entry name" value="Vaccinia Virus protein VP39"/>
    <property type="match status" value="1"/>
</dbReference>
<feature type="compositionally biased region" description="Polar residues" evidence="2">
    <location>
        <begin position="277"/>
        <end position="290"/>
    </location>
</feature>
<evidence type="ECO:0000313" key="3">
    <source>
        <dbReference type="EMBL" id="SET14966.1"/>
    </source>
</evidence>
<accession>A0A1I0C7B1</accession>
<dbReference type="OrthoDB" id="9816564at2"/>
<dbReference type="InterPro" id="IPR029063">
    <property type="entry name" value="SAM-dependent_MTases_sf"/>
</dbReference>
<dbReference type="RefSeq" id="WP_074706412.1">
    <property type="nucleotide sequence ID" value="NZ_FOHI01000003.1"/>
</dbReference>
<keyword evidence="3" id="KW-0489">Methyltransferase</keyword>
<organism evidence="3 4">
    <name type="scientific">Nitrosospira multiformis</name>
    <dbReference type="NCBI Taxonomy" id="1231"/>
    <lineage>
        <taxon>Bacteria</taxon>
        <taxon>Pseudomonadati</taxon>
        <taxon>Pseudomonadota</taxon>
        <taxon>Betaproteobacteria</taxon>
        <taxon>Nitrosomonadales</taxon>
        <taxon>Nitrosomonadaceae</taxon>
        <taxon>Nitrosospira</taxon>
    </lineage>
</organism>
<dbReference type="InterPro" id="IPR020596">
    <property type="entry name" value="rRNA_Ade_Mease_Trfase_CS"/>
</dbReference>
<dbReference type="Pfam" id="PF13489">
    <property type="entry name" value="Methyltransf_23"/>
    <property type="match status" value="1"/>
</dbReference>
<dbReference type="Pfam" id="PF14307">
    <property type="entry name" value="Glyco_tran_WbsX"/>
    <property type="match status" value="1"/>
</dbReference>